<evidence type="ECO:0000313" key="3">
    <source>
        <dbReference type="Proteomes" id="UP000190896"/>
    </source>
</evidence>
<dbReference type="AlphaFoldDB" id="A0A1T2KTN6"/>
<sequence length="81" mass="8919">MAYDKDCTTQVSDRALEMIMRDVMDGLVEVSLESAFSDRICDFAIIGIKSKQEPGNPAEDKPTTAEDAEIIDFTSLKRASS</sequence>
<gene>
    <name evidence="2" type="ORF">BOW51_08455</name>
</gene>
<organism evidence="2 3">
    <name type="scientific">Solemya velesiana gill symbiont</name>
    <dbReference type="NCBI Taxonomy" id="1918948"/>
    <lineage>
        <taxon>Bacteria</taxon>
        <taxon>Pseudomonadati</taxon>
        <taxon>Pseudomonadota</taxon>
        <taxon>Gammaproteobacteria</taxon>
        <taxon>sulfur-oxidizing symbionts</taxon>
    </lineage>
</organism>
<accession>A0A1T2KTN6</accession>
<feature type="region of interest" description="Disordered" evidence="1">
    <location>
        <begin position="51"/>
        <end position="81"/>
    </location>
</feature>
<evidence type="ECO:0000256" key="1">
    <source>
        <dbReference type="SAM" id="MobiDB-lite"/>
    </source>
</evidence>
<dbReference type="EMBL" id="MPRJ01000051">
    <property type="protein sequence ID" value="OOZ36182.1"/>
    <property type="molecule type" value="Genomic_DNA"/>
</dbReference>
<name>A0A1T2KTN6_9GAMM</name>
<keyword evidence="3" id="KW-1185">Reference proteome</keyword>
<dbReference type="Proteomes" id="UP000190896">
    <property type="component" value="Unassembled WGS sequence"/>
</dbReference>
<dbReference type="OrthoDB" id="7065886at2"/>
<proteinExistence type="predicted"/>
<dbReference type="RefSeq" id="WP_078487584.1">
    <property type="nucleotide sequence ID" value="NZ_MPRJ01000051.1"/>
</dbReference>
<protein>
    <submittedName>
        <fullName evidence="2">Uncharacterized protein</fullName>
    </submittedName>
</protein>
<reference evidence="2 3" key="1">
    <citation type="submission" date="2016-11" db="EMBL/GenBank/DDBJ databases">
        <title>Mixed transmission modes and dynamic genome evolution in an obligate animal-bacterial symbiosis.</title>
        <authorList>
            <person name="Russell S.L."/>
            <person name="Corbett-Detig R.B."/>
            <person name="Cavanaugh C.M."/>
        </authorList>
    </citation>
    <scope>NUCLEOTIDE SEQUENCE [LARGE SCALE GENOMIC DNA]</scope>
    <source>
        <strain evidence="2">Se-Cadez</strain>
    </source>
</reference>
<evidence type="ECO:0000313" key="2">
    <source>
        <dbReference type="EMBL" id="OOZ36182.1"/>
    </source>
</evidence>
<comment type="caution">
    <text evidence="2">The sequence shown here is derived from an EMBL/GenBank/DDBJ whole genome shotgun (WGS) entry which is preliminary data.</text>
</comment>